<dbReference type="PANTHER" id="PTHR47653">
    <property type="entry name" value="PROTEIN BARK BEETLE"/>
    <property type="match status" value="1"/>
</dbReference>
<dbReference type="AlphaFoldDB" id="A0AAD9Q954"/>
<keyword evidence="8" id="KW-0325">Glycoprotein</keyword>
<evidence type="ECO:0000259" key="11">
    <source>
        <dbReference type="PROSITE" id="PS50287"/>
    </source>
</evidence>
<evidence type="ECO:0000256" key="4">
    <source>
        <dbReference type="ARBA" id="ARBA00022737"/>
    </source>
</evidence>
<evidence type="ECO:0000256" key="8">
    <source>
        <dbReference type="ARBA" id="ARBA00023180"/>
    </source>
</evidence>
<comment type="caution">
    <text evidence="12">The sequence shown here is derived from an EMBL/GenBank/DDBJ whole genome shotgun (WGS) entry which is preliminary data.</text>
</comment>
<feature type="chain" id="PRO_5042161445" evidence="10">
    <location>
        <begin position="19"/>
        <end position="400"/>
    </location>
</feature>
<dbReference type="PRINTS" id="PR00258">
    <property type="entry name" value="SPERACTRCPTR"/>
</dbReference>
<keyword evidence="7 9" id="KW-1015">Disulfide bond</keyword>
<evidence type="ECO:0000256" key="2">
    <source>
        <dbReference type="ARBA" id="ARBA00022692"/>
    </source>
</evidence>
<keyword evidence="5" id="KW-1133">Transmembrane helix</keyword>
<keyword evidence="13" id="KW-1185">Reference proteome</keyword>
<evidence type="ECO:0000256" key="5">
    <source>
        <dbReference type="ARBA" id="ARBA00022989"/>
    </source>
</evidence>
<protein>
    <submittedName>
        <fullName evidence="12">Protein bark beetle</fullName>
    </submittedName>
</protein>
<feature type="disulfide bond" evidence="9">
    <location>
        <begin position="184"/>
        <end position="194"/>
    </location>
</feature>
<dbReference type="SUPFAM" id="SSF56487">
    <property type="entry name" value="SRCR-like"/>
    <property type="match status" value="1"/>
</dbReference>
<dbReference type="FunFam" id="3.10.250.10:FF:000016">
    <property type="entry name" value="Scavenger receptor cysteine-rich protein type 12"/>
    <property type="match status" value="1"/>
</dbReference>
<dbReference type="GO" id="GO:0016020">
    <property type="term" value="C:membrane"/>
    <property type="evidence" value="ECO:0007669"/>
    <property type="project" value="UniProtKB-SubCell"/>
</dbReference>
<accession>A0AAD9Q954</accession>
<comment type="caution">
    <text evidence="9">Lacks conserved residue(s) required for the propagation of feature annotation.</text>
</comment>
<feature type="domain" description="SRCR" evidence="11">
    <location>
        <begin position="117"/>
        <end position="212"/>
    </location>
</feature>
<gene>
    <name evidence="12" type="ORF">P5673_020865</name>
</gene>
<dbReference type="Pfam" id="PF00530">
    <property type="entry name" value="SRCR"/>
    <property type="match status" value="1"/>
</dbReference>
<sequence>MLAKLWIFFLFCLTYGSCANLTKSFQEVNATIIGNRAFSPADGPYLVTSELVVSHNATLTIEAGNEVVFVPTVGLRVHGSLRARGTHSNRTTFRALPCNETVLCNNTDPSRFYNPGIRLVNSTSHRNSCLEIQQNGQWGTICNYANRWDYRETAVACRQLGFLGAKRYYRYPASGHVYMKDVYCNGKEETLWDCGYRWSFGYHYYDIGIECDSLLALLTETVYWKGIYLAPANITEKQGNSSLENVDIGIKALKKVPDLLNVTIRDGASGLLVKKLENHLAIKDTNILRSALSGANIESSRGHVVIENTTVLNTNFGDGLVYNRIQDVVDFCSIIPDEASMPFVLKATGKIGRLTAVRAGPGKTLSAHFRSIAGSEFELNVTDERAHNNTILMKITDEYN</sequence>
<organism evidence="12 13">
    <name type="scientific">Acropora cervicornis</name>
    <name type="common">Staghorn coral</name>
    <dbReference type="NCBI Taxonomy" id="6130"/>
    <lineage>
        <taxon>Eukaryota</taxon>
        <taxon>Metazoa</taxon>
        <taxon>Cnidaria</taxon>
        <taxon>Anthozoa</taxon>
        <taxon>Hexacorallia</taxon>
        <taxon>Scleractinia</taxon>
        <taxon>Astrocoeniina</taxon>
        <taxon>Acroporidae</taxon>
        <taxon>Acropora</taxon>
    </lineage>
</organism>
<dbReference type="InterPro" id="IPR001190">
    <property type="entry name" value="SRCR"/>
</dbReference>
<evidence type="ECO:0000313" key="13">
    <source>
        <dbReference type="Proteomes" id="UP001249851"/>
    </source>
</evidence>
<feature type="signal peptide" evidence="10">
    <location>
        <begin position="1"/>
        <end position="18"/>
    </location>
</feature>
<evidence type="ECO:0000256" key="9">
    <source>
        <dbReference type="PROSITE-ProRule" id="PRU00196"/>
    </source>
</evidence>
<reference evidence="12" key="2">
    <citation type="journal article" date="2023" name="Science">
        <title>Genomic signatures of disease resistance in endangered staghorn corals.</title>
        <authorList>
            <person name="Vollmer S.V."/>
            <person name="Selwyn J.D."/>
            <person name="Despard B.A."/>
            <person name="Roesel C.L."/>
        </authorList>
    </citation>
    <scope>NUCLEOTIDE SEQUENCE</scope>
    <source>
        <strain evidence="12">K2</strain>
    </source>
</reference>
<dbReference type="SMART" id="SM00202">
    <property type="entry name" value="SR"/>
    <property type="match status" value="1"/>
</dbReference>
<keyword evidence="2" id="KW-0812">Transmembrane</keyword>
<name>A0AAD9Q954_ACRCE</name>
<evidence type="ECO:0000256" key="10">
    <source>
        <dbReference type="SAM" id="SignalP"/>
    </source>
</evidence>
<keyword evidence="6" id="KW-0472">Membrane</keyword>
<dbReference type="InterPro" id="IPR053243">
    <property type="entry name" value="SJ_maturation_regulator"/>
</dbReference>
<evidence type="ECO:0000256" key="6">
    <source>
        <dbReference type="ARBA" id="ARBA00023136"/>
    </source>
</evidence>
<dbReference type="InterPro" id="IPR036772">
    <property type="entry name" value="SRCR-like_dom_sf"/>
</dbReference>
<evidence type="ECO:0000256" key="1">
    <source>
        <dbReference type="ARBA" id="ARBA00004167"/>
    </source>
</evidence>
<dbReference type="Gene3D" id="3.10.250.10">
    <property type="entry name" value="SRCR-like domain"/>
    <property type="match status" value="1"/>
</dbReference>
<dbReference type="EMBL" id="JARQWQ010000052">
    <property type="protein sequence ID" value="KAK2557018.1"/>
    <property type="molecule type" value="Genomic_DNA"/>
</dbReference>
<evidence type="ECO:0000313" key="12">
    <source>
        <dbReference type="EMBL" id="KAK2557018.1"/>
    </source>
</evidence>
<dbReference type="GO" id="GO:0045217">
    <property type="term" value="P:cell-cell junction maintenance"/>
    <property type="evidence" value="ECO:0007669"/>
    <property type="project" value="TreeGrafter"/>
</dbReference>
<dbReference type="PROSITE" id="PS50287">
    <property type="entry name" value="SRCR_2"/>
    <property type="match status" value="1"/>
</dbReference>
<comment type="subcellular location">
    <subcellularLocation>
        <location evidence="1">Membrane</location>
        <topology evidence="1">Single-pass membrane protein</topology>
    </subcellularLocation>
</comment>
<evidence type="ECO:0000256" key="3">
    <source>
        <dbReference type="ARBA" id="ARBA00022729"/>
    </source>
</evidence>
<keyword evidence="3 10" id="KW-0732">Signal</keyword>
<proteinExistence type="predicted"/>
<feature type="non-terminal residue" evidence="12">
    <location>
        <position position="400"/>
    </location>
</feature>
<dbReference type="Proteomes" id="UP001249851">
    <property type="component" value="Unassembled WGS sequence"/>
</dbReference>
<keyword evidence="4" id="KW-0677">Repeat</keyword>
<dbReference type="PANTHER" id="PTHR47653:SF1">
    <property type="entry name" value="DELETED IN MALIGNANT BRAIN TUMORS 1 PROTEIN"/>
    <property type="match status" value="1"/>
</dbReference>
<evidence type="ECO:0000256" key="7">
    <source>
        <dbReference type="ARBA" id="ARBA00023157"/>
    </source>
</evidence>
<reference evidence="12" key="1">
    <citation type="journal article" date="2023" name="G3 (Bethesda)">
        <title>Whole genome assembly and annotation of the endangered Caribbean coral Acropora cervicornis.</title>
        <authorList>
            <person name="Selwyn J.D."/>
            <person name="Vollmer S.V."/>
        </authorList>
    </citation>
    <scope>NUCLEOTIDE SEQUENCE</scope>
    <source>
        <strain evidence="12">K2</strain>
    </source>
</reference>